<gene>
    <name evidence="1" type="ORF">M404DRAFT_66224</name>
</gene>
<evidence type="ECO:0000313" key="1">
    <source>
        <dbReference type="EMBL" id="KIO00024.1"/>
    </source>
</evidence>
<organism evidence="1 2">
    <name type="scientific">Pisolithus tinctorius Marx 270</name>
    <dbReference type="NCBI Taxonomy" id="870435"/>
    <lineage>
        <taxon>Eukaryota</taxon>
        <taxon>Fungi</taxon>
        <taxon>Dikarya</taxon>
        <taxon>Basidiomycota</taxon>
        <taxon>Agaricomycotina</taxon>
        <taxon>Agaricomycetes</taxon>
        <taxon>Agaricomycetidae</taxon>
        <taxon>Boletales</taxon>
        <taxon>Sclerodermatineae</taxon>
        <taxon>Pisolithaceae</taxon>
        <taxon>Pisolithus</taxon>
    </lineage>
</organism>
<dbReference type="InterPro" id="IPR041078">
    <property type="entry name" value="Plavaka"/>
</dbReference>
<dbReference type="EMBL" id="KN831999">
    <property type="protein sequence ID" value="KIO00024.1"/>
    <property type="molecule type" value="Genomic_DNA"/>
</dbReference>
<feature type="non-terminal residue" evidence="1">
    <location>
        <position position="267"/>
    </location>
</feature>
<dbReference type="InParanoid" id="A0A0C3NY00"/>
<dbReference type="HOGENOM" id="CLU_046023_0_0_1"/>
<proteinExistence type="predicted"/>
<protein>
    <submittedName>
        <fullName evidence="1">Uncharacterized protein</fullName>
    </submittedName>
</protein>
<name>A0A0C3NY00_PISTI</name>
<keyword evidence="2" id="KW-1185">Reference proteome</keyword>
<dbReference type="Proteomes" id="UP000054217">
    <property type="component" value="Unassembled WGS sequence"/>
</dbReference>
<reference evidence="1 2" key="1">
    <citation type="submission" date="2014-04" db="EMBL/GenBank/DDBJ databases">
        <authorList>
            <consortium name="DOE Joint Genome Institute"/>
            <person name="Kuo A."/>
            <person name="Kohler A."/>
            <person name="Costa M.D."/>
            <person name="Nagy L.G."/>
            <person name="Floudas D."/>
            <person name="Copeland A."/>
            <person name="Barry K.W."/>
            <person name="Cichocki N."/>
            <person name="Veneault-Fourrey C."/>
            <person name="LaButti K."/>
            <person name="Lindquist E.A."/>
            <person name="Lipzen A."/>
            <person name="Lundell T."/>
            <person name="Morin E."/>
            <person name="Murat C."/>
            <person name="Sun H."/>
            <person name="Tunlid A."/>
            <person name="Henrissat B."/>
            <person name="Grigoriev I.V."/>
            <person name="Hibbett D.S."/>
            <person name="Martin F."/>
            <person name="Nordberg H.P."/>
            <person name="Cantor M.N."/>
            <person name="Hua S.X."/>
        </authorList>
    </citation>
    <scope>NUCLEOTIDE SEQUENCE [LARGE SCALE GENOMIC DNA]</scope>
    <source>
        <strain evidence="1 2">Marx 270</strain>
    </source>
</reference>
<feature type="non-terminal residue" evidence="1">
    <location>
        <position position="1"/>
    </location>
</feature>
<accession>A0A0C3NY00</accession>
<dbReference type="AlphaFoldDB" id="A0A0C3NY00"/>
<dbReference type="OrthoDB" id="3239511at2759"/>
<dbReference type="STRING" id="870435.A0A0C3NY00"/>
<reference evidence="2" key="2">
    <citation type="submission" date="2015-01" db="EMBL/GenBank/DDBJ databases">
        <title>Evolutionary Origins and Diversification of the Mycorrhizal Mutualists.</title>
        <authorList>
            <consortium name="DOE Joint Genome Institute"/>
            <consortium name="Mycorrhizal Genomics Consortium"/>
            <person name="Kohler A."/>
            <person name="Kuo A."/>
            <person name="Nagy L.G."/>
            <person name="Floudas D."/>
            <person name="Copeland A."/>
            <person name="Barry K.W."/>
            <person name="Cichocki N."/>
            <person name="Veneault-Fourrey C."/>
            <person name="LaButti K."/>
            <person name="Lindquist E.A."/>
            <person name="Lipzen A."/>
            <person name="Lundell T."/>
            <person name="Morin E."/>
            <person name="Murat C."/>
            <person name="Riley R."/>
            <person name="Ohm R."/>
            <person name="Sun H."/>
            <person name="Tunlid A."/>
            <person name="Henrissat B."/>
            <person name="Grigoriev I.V."/>
            <person name="Hibbett D.S."/>
            <person name="Martin F."/>
        </authorList>
    </citation>
    <scope>NUCLEOTIDE SEQUENCE [LARGE SCALE GENOMIC DNA]</scope>
    <source>
        <strain evidence="2">Marx 270</strain>
    </source>
</reference>
<dbReference type="Pfam" id="PF18759">
    <property type="entry name" value="Plavaka"/>
    <property type="match status" value="1"/>
</dbReference>
<sequence length="267" mass="30270">VDALLDLIGHVAKGAAQVTLKNDVEFCKACDAAVAELTPFSKHTVVMAYKKEVWTYEVHTQPIWEWALDILALHFVWDAQCLFKHDGHGFEHFYDEPWMGNSWWDIQSSLPEVPNAVPFAFIIYANKTKLSLFGTAKCYPVVVHCANLLIEIQNSHAIGGGCTVGWLPVPKDTEEEGKLGYTTLKCIVWHESFSRLLSDIMQHLKTGYIHMLHHDQVTHWLFPVILILSVDYEEQCMMLLICGCTGKCPCPVCLIPLEELHNISKTY</sequence>
<evidence type="ECO:0000313" key="2">
    <source>
        <dbReference type="Proteomes" id="UP000054217"/>
    </source>
</evidence>